<dbReference type="Proteomes" id="UP000831796">
    <property type="component" value="Chromosome"/>
</dbReference>
<reference evidence="2" key="1">
    <citation type="submission" date="2022-04" db="EMBL/GenBank/DDBJ databases">
        <title>Hymenobacter sp. isolated from the air.</title>
        <authorList>
            <person name="Won M."/>
            <person name="Lee C.-M."/>
            <person name="Woen H.-Y."/>
            <person name="Kwon S.-W."/>
        </authorList>
    </citation>
    <scope>NUCLEOTIDE SEQUENCE</scope>
    <source>
        <strain evidence="2">5116S-3</strain>
    </source>
</reference>
<organism evidence="2 3">
    <name type="scientific">Hymenobacter cellulosilyticus</name>
    <dbReference type="NCBI Taxonomy" id="2932248"/>
    <lineage>
        <taxon>Bacteria</taxon>
        <taxon>Pseudomonadati</taxon>
        <taxon>Bacteroidota</taxon>
        <taxon>Cytophagia</taxon>
        <taxon>Cytophagales</taxon>
        <taxon>Hymenobacteraceae</taxon>
        <taxon>Hymenobacter</taxon>
    </lineage>
</organism>
<dbReference type="SUPFAM" id="SSF52317">
    <property type="entry name" value="Class I glutamine amidotransferase-like"/>
    <property type="match status" value="1"/>
</dbReference>
<gene>
    <name evidence="2" type="ORF">MUN79_16490</name>
</gene>
<sequence length="144" mass="15563">MPGAQLLAEALGGVVFRNPELEIGFWPIHPASAATVHPLFSLFTEGLTVLHWHGDAFELPPGATGLAWSAACTQQAFVYDNRVIGLQFHPELTPDILAAMLQHDGHELVPGPWVQSAAELRDRAGELAAGNTWLLQLLDQLAAR</sequence>
<dbReference type="CDD" id="cd01741">
    <property type="entry name" value="GATase1_1"/>
    <property type="match status" value="1"/>
</dbReference>
<keyword evidence="2" id="KW-0315">Glutamine amidotransferase</keyword>
<keyword evidence="3" id="KW-1185">Reference proteome</keyword>
<dbReference type="EMBL" id="CP095046">
    <property type="protein sequence ID" value="UOQ70337.1"/>
    <property type="molecule type" value="Genomic_DNA"/>
</dbReference>
<evidence type="ECO:0000259" key="1">
    <source>
        <dbReference type="Pfam" id="PF00117"/>
    </source>
</evidence>
<proteinExistence type="predicted"/>
<feature type="domain" description="Glutamine amidotransferase" evidence="1">
    <location>
        <begin position="3"/>
        <end position="95"/>
    </location>
</feature>
<dbReference type="PANTHER" id="PTHR42695">
    <property type="entry name" value="GLUTAMINE AMIDOTRANSFERASE YLR126C-RELATED"/>
    <property type="match status" value="1"/>
</dbReference>
<dbReference type="KEGG" id="hcu:MUN79_16490"/>
<dbReference type="AlphaFoldDB" id="A0A8T9PZ13"/>
<accession>A0A8T9PZ13</accession>
<name>A0A8T9PZ13_9BACT</name>
<dbReference type="GO" id="GO:0005829">
    <property type="term" value="C:cytosol"/>
    <property type="evidence" value="ECO:0007669"/>
    <property type="project" value="TreeGrafter"/>
</dbReference>
<dbReference type="Pfam" id="PF00117">
    <property type="entry name" value="GATase"/>
    <property type="match status" value="1"/>
</dbReference>
<evidence type="ECO:0000313" key="3">
    <source>
        <dbReference type="Proteomes" id="UP000831796"/>
    </source>
</evidence>
<evidence type="ECO:0000313" key="2">
    <source>
        <dbReference type="EMBL" id="UOQ70337.1"/>
    </source>
</evidence>
<dbReference type="InterPro" id="IPR029062">
    <property type="entry name" value="Class_I_gatase-like"/>
</dbReference>
<dbReference type="Gene3D" id="3.40.50.880">
    <property type="match status" value="1"/>
</dbReference>
<protein>
    <submittedName>
        <fullName evidence="2">Type 1 glutamine amidotransferase</fullName>
    </submittedName>
</protein>
<dbReference type="PANTHER" id="PTHR42695:SF5">
    <property type="entry name" value="GLUTAMINE AMIDOTRANSFERASE YLR126C-RELATED"/>
    <property type="match status" value="1"/>
</dbReference>
<dbReference type="InterPro" id="IPR017926">
    <property type="entry name" value="GATASE"/>
</dbReference>
<dbReference type="RefSeq" id="WP_244673759.1">
    <property type="nucleotide sequence ID" value="NZ_CP095046.1"/>
</dbReference>
<dbReference type="InterPro" id="IPR044992">
    <property type="entry name" value="ChyE-like"/>
</dbReference>
<dbReference type="PROSITE" id="PS51273">
    <property type="entry name" value="GATASE_TYPE_1"/>
    <property type="match status" value="1"/>
</dbReference>